<dbReference type="InterPro" id="IPR002010">
    <property type="entry name" value="T3SS_IM_R"/>
</dbReference>
<comment type="similarity">
    <text evidence="2">Belongs to the FliR/MopE/SpaR family.</text>
</comment>
<dbReference type="Proteomes" id="UP000675940">
    <property type="component" value="Unassembled WGS sequence"/>
</dbReference>
<dbReference type="PRINTS" id="PR00953">
    <property type="entry name" value="TYPE3IMRPROT"/>
</dbReference>
<dbReference type="PANTHER" id="PTHR30065:SF8">
    <property type="entry name" value="FLAGELLAR BIOSYNTHETIC PROTEIN FLIR"/>
    <property type="match status" value="1"/>
</dbReference>
<dbReference type="GO" id="GO:0006605">
    <property type="term" value="P:protein targeting"/>
    <property type="evidence" value="ECO:0007669"/>
    <property type="project" value="InterPro"/>
</dbReference>
<keyword evidence="3" id="KW-1003">Cell membrane</keyword>
<accession>A0A940MN45</accession>
<evidence type="ECO:0000256" key="3">
    <source>
        <dbReference type="ARBA" id="ARBA00022475"/>
    </source>
</evidence>
<dbReference type="Pfam" id="PF01311">
    <property type="entry name" value="Bac_export_1"/>
    <property type="match status" value="1"/>
</dbReference>
<evidence type="ECO:0000313" key="9">
    <source>
        <dbReference type="Proteomes" id="UP000675940"/>
    </source>
</evidence>
<sequence>MNLAALLTVEFLGVAMVFARIGAALMFVPAFGESFVPVRHRLAFAILLSLALYPLVPIGPLSLSDPAKLIGSFAIEITLGIWFGMTARILLSTLQFVGDQIGLTIGLSNAFSSQLGSFQGGTMISTGLTLGGLAVIFATDLHHLIIDALLLGYDVFPPGRIMPGDLAQQMIRAAGQSFYLGLSIAAPFYVMGLLANLGMGLAARMMPALPVFFVAAPVLIAAGLLVLAMATPVMLREFAERLAQWLGLLVF</sequence>
<name>A0A940MN45_9RHOB</name>
<feature type="transmembrane region" description="Helical" evidence="7">
    <location>
        <begin position="117"/>
        <end position="138"/>
    </location>
</feature>
<keyword evidence="5 7" id="KW-1133">Transmembrane helix</keyword>
<keyword evidence="4 7" id="KW-0812">Transmembrane</keyword>
<feature type="transmembrane region" description="Helical" evidence="7">
    <location>
        <begin position="178"/>
        <end position="199"/>
    </location>
</feature>
<keyword evidence="8" id="KW-0282">Flagellum</keyword>
<feature type="transmembrane region" description="Helical" evidence="7">
    <location>
        <begin position="73"/>
        <end position="97"/>
    </location>
</feature>
<keyword evidence="9" id="KW-1185">Reference proteome</keyword>
<evidence type="ECO:0000256" key="5">
    <source>
        <dbReference type="ARBA" id="ARBA00022989"/>
    </source>
</evidence>
<evidence type="ECO:0000256" key="2">
    <source>
        <dbReference type="ARBA" id="ARBA00009772"/>
    </source>
</evidence>
<evidence type="ECO:0000256" key="4">
    <source>
        <dbReference type="ARBA" id="ARBA00022692"/>
    </source>
</evidence>
<protein>
    <submittedName>
        <fullName evidence="8">Flagellar biosynthetic protein FliR</fullName>
    </submittedName>
</protein>
<dbReference type="RefSeq" id="WP_209363013.1">
    <property type="nucleotide sequence ID" value="NZ_JAGISH010000014.1"/>
</dbReference>
<keyword evidence="6 7" id="KW-0472">Membrane</keyword>
<dbReference type="EMBL" id="JAGISH010000014">
    <property type="protein sequence ID" value="MBP0484556.1"/>
    <property type="molecule type" value="Genomic_DNA"/>
</dbReference>
<feature type="transmembrane region" description="Helical" evidence="7">
    <location>
        <begin position="211"/>
        <end position="235"/>
    </location>
</feature>
<keyword evidence="8" id="KW-0969">Cilium</keyword>
<comment type="subcellular location">
    <subcellularLocation>
        <location evidence="1">Cell membrane</location>
        <topology evidence="1">Multi-pass membrane protein</topology>
    </subcellularLocation>
</comment>
<gene>
    <name evidence="8" type="ORF">J5474_18960</name>
</gene>
<evidence type="ECO:0000256" key="1">
    <source>
        <dbReference type="ARBA" id="ARBA00004651"/>
    </source>
</evidence>
<proteinExistence type="inferred from homology"/>
<dbReference type="PANTHER" id="PTHR30065">
    <property type="entry name" value="FLAGELLAR BIOSYNTHETIC PROTEIN FLIR"/>
    <property type="match status" value="1"/>
</dbReference>
<dbReference type="GO" id="GO:0005886">
    <property type="term" value="C:plasma membrane"/>
    <property type="evidence" value="ECO:0007669"/>
    <property type="project" value="UniProtKB-SubCell"/>
</dbReference>
<evidence type="ECO:0000256" key="6">
    <source>
        <dbReference type="ARBA" id="ARBA00023136"/>
    </source>
</evidence>
<evidence type="ECO:0000313" key="8">
    <source>
        <dbReference type="EMBL" id="MBP0484556.1"/>
    </source>
</evidence>
<feature type="transmembrane region" description="Helical" evidence="7">
    <location>
        <begin position="42"/>
        <end position="61"/>
    </location>
</feature>
<dbReference type="AlphaFoldDB" id="A0A940MN45"/>
<evidence type="ECO:0000256" key="7">
    <source>
        <dbReference type="SAM" id="Phobius"/>
    </source>
</evidence>
<comment type="caution">
    <text evidence="8">The sequence shown here is derived from an EMBL/GenBank/DDBJ whole genome shotgun (WGS) entry which is preliminary data.</text>
</comment>
<keyword evidence="8" id="KW-0966">Cell projection</keyword>
<reference evidence="8" key="1">
    <citation type="submission" date="2021-03" db="EMBL/GenBank/DDBJ databases">
        <title>Sagittula salina sp. nov. strain M10.9X isolated from the marine waste.</title>
        <authorList>
            <person name="Satari L."/>
            <person name="Molina-Menor E."/>
            <person name="Vidal-Verdu A."/>
            <person name="Pascual J."/>
            <person name="Pereto J."/>
            <person name="Porcar M."/>
        </authorList>
    </citation>
    <scope>NUCLEOTIDE SEQUENCE</scope>
    <source>
        <strain evidence="8">M10.9X</strain>
    </source>
</reference>
<organism evidence="8 9">
    <name type="scientific">Sagittula salina</name>
    <dbReference type="NCBI Taxonomy" id="2820268"/>
    <lineage>
        <taxon>Bacteria</taxon>
        <taxon>Pseudomonadati</taxon>
        <taxon>Pseudomonadota</taxon>
        <taxon>Alphaproteobacteria</taxon>
        <taxon>Rhodobacterales</taxon>
        <taxon>Roseobacteraceae</taxon>
        <taxon>Sagittula</taxon>
    </lineage>
</organism>